<keyword evidence="4" id="KW-0862">Zinc</keyword>
<dbReference type="InterPro" id="IPR045137">
    <property type="entry name" value="RBM26/27"/>
</dbReference>
<name>A0A4U0VF45_9PEZI</name>
<dbReference type="Pfam" id="PF00076">
    <property type="entry name" value="RRM_1"/>
    <property type="match status" value="1"/>
</dbReference>
<feature type="region of interest" description="Disordered" evidence="5">
    <location>
        <begin position="80"/>
        <end position="184"/>
    </location>
</feature>
<protein>
    <recommendedName>
        <fullName evidence="12">C3H1-type domain-containing protein</fullName>
    </recommendedName>
</protein>
<dbReference type="Gene3D" id="3.30.70.330">
    <property type="match status" value="1"/>
</dbReference>
<evidence type="ECO:0000313" key="9">
    <source>
        <dbReference type="EMBL" id="TKA47767.1"/>
    </source>
</evidence>
<evidence type="ECO:0000313" key="10">
    <source>
        <dbReference type="Proteomes" id="UP000310066"/>
    </source>
</evidence>
<dbReference type="OrthoDB" id="443401at2759"/>
<dbReference type="InterPro" id="IPR000504">
    <property type="entry name" value="RRM_dom"/>
</dbReference>
<dbReference type="Gene3D" id="1.20.1390.10">
    <property type="entry name" value="PWI domain"/>
    <property type="match status" value="1"/>
</dbReference>
<evidence type="ECO:0000259" key="6">
    <source>
        <dbReference type="PROSITE" id="PS50102"/>
    </source>
</evidence>
<keyword evidence="1 3" id="KW-0694">RNA-binding</keyword>
<keyword evidence="4" id="KW-0863">Zinc-finger</keyword>
<dbReference type="InterPro" id="IPR002483">
    <property type="entry name" value="PWI_dom"/>
</dbReference>
<dbReference type="Proteomes" id="UP000310066">
    <property type="component" value="Unassembled WGS sequence"/>
</dbReference>
<accession>A0A4U0VF45</accession>
<dbReference type="GO" id="GO:0003723">
    <property type="term" value="F:RNA binding"/>
    <property type="evidence" value="ECO:0007669"/>
    <property type="project" value="UniProtKB-UniRule"/>
</dbReference>
<reference evidence="9 10" key="1">
    <citation type="submission" date="2017-03" db="EMBL/GenBank/DDBJ databases">
        <title>Genomes of endolithic fungi from Antarctica.</title>
        <authorList>
            <person name="Coleine C."/>
            <person name="Masonjones S."/>
            <person name="Stajich J.E."/>
        </authorList>
    </citation>
    <scope>NUCLEOTIDE SEQUENCE [LARGE SCALE GENOMIC DNA]</scope>
    <source>
        <strain evidence="9 10">CCFEE 5311</strain>
    </source>
</reference>
<evidence type="ECO:0000259" key="7">
    <source>
        <dbReference type="PROSITE" id="PS50103"/>
    </source>
</evidence>
<dbReference type="PANTHER" id="PTHR14398:SF0">
    <property type="entry name" value="ZINC FINGER PROTEIN SWM"/>
    <property type="match status" value="1"/>
</dbReference>
<dbReference type="SUPFAM" id="SSF54928">
    <property type="entry name" value="RNA-binding domain, RBD"/>
    <property type="match status" value="1"/>
</dbReference>
<keyword evidence="11" id="KW-1185">Reference proteome</keyword>
<dbReference type="InterPro" id="IPR035979">
    <property type="entry name" value="RBD_domain_sf"/>
</dbReference>
<dbReference type="SMART" id="SM00356">
    <property type="entry name" value="ZnF_C3H1"/>
    <property type="match status" value="1"/>
</dbReference>
<dbReference type="InterPro" id="IPR000571">
    <property type="entry name" value="Znf_CCCH"/>
</dbReference>
<dbReference type="Proteomes" id="UP001175353">
    <property type="component" value="Unassembled WGS sequence"/>
</dbReference>
<evidence type="ECO:0008006" key="12">
    <source>
        <dbReference type="Google" id="ProtNLM"/>
    </source>
</evidence>
<sequence>MPLDEADSALFKVWVIEKLEAISDADSEVLADYVLALVKTDDSVVVAKANCIENLRDFIGDSARSFVNDVFQALATKSYDPSRPQLKPTAPIYEPPRRTSSELPSLPNESRKRSYQDWDAEPGQNGQIQPFDGKDRSFKQPRRGGRGWESRGGGQILQTVRGGYGAPQPYAQQVPPLQLPPMSTPPPGMPPFDPNNPLAALFAMGQAMGFMPSAPGVGAAFPTPGHIGPQTGRRCRDYDQKGYCMRGGSCPYEHDDNAFVVPRQMDEYDPTNAAMLDTAPNRGEYLNTPRGNGGGNGSAHGRVESGVYRGGKPQRADFSMTGANHNQSIKSIVVEQIPEEHFDEQSVRAFFGEFGSVESVTMQPYKRLAIVQFASHDSAKAAYKSPKSIFENRFVKVYWYKPDSLPQPTEHHLPGDPDRDANGRADEPPFDFEEVAARQAEAQRKHDEAKRQREAAQKRRQELDEKLVAVNLERKKAADVLAKRTGKGASLAGGHVDEDEQTKFLKAKLAELQNEAWSLGIDPDSDDPVPYAHAYISRGRGGYRGRFASRGRSRYTSGYRGSYGGAGGGGFNGGRVTMSLDNRPKTVTVTFPDGQYQEETLRQYLMFNGLESATLTKHPGCDDAALVAFQQRFEAENFMAAAVYDGPLAASDFPGQVGKTTLAWYKGEEDAPSATGNGSTEHDSAKLADAETAGTFVEYTPTPREERDMDTYDE</sequence>
<evidence type="ECO:0000313" key="8">
    <source>
        <dbReference type="EMBL" id="KAK0976614.1"/>
    </source>
</evidence>
<feature type="region of interest" description="Disordered" evidence="5">
    <location>
        <begin position="406"/>
        <end position="458"/>
    </location>
</feature>
<reference evidence="8" key="2">
    <citation type="submission" date="2023-06" db="EMBL/GenBank/DDBJ databases">
        <title>Black Yeasts Isolated from many extreme environments.</title>
        <authorList>
            <person name="Coleine C."/>
            <person name="Stajich J.E."/>
            <person name="Selbmann L."/>
        </authorList>
    </citation>
    <scope>NUCLEOTIDE SEQUENCE</scope>
    <source>
        <strain evidence="8">CCFEE 5200</strain>
    </source>
</reference>
<feature type="compositionally biased region" description="Basic and acidic residues" evidence="5">
    <location>
        <begin position="703"/>
        <end position="714"/>
    </location>
</feature>
<dbReference type="SMART" id="SM00360">
    <property type="entry name" value="RRM"/>
    <property type="match status" value="1"/>
</dbReference>
<evidence type="ECO:0000256" key="5">
    <source>
        <dbReference type="SAM" id="MobiDB-lite"/>
    </source>
</evidence>
<organism evidence="9 10">
    <name type="scientific">Friedmanniomyces endolithicus</name>
    <dbReference type="NCBI Taxonomy" id="329885"/>
    <lineage>
        <taxon>Eukaryota</taxon>
        <taxon>Fungi</taxon>
        <taxon>Dikarya</taxon>
        <taxon>Ascomycota</taxon>
        <taxon>Pezizomycotina</taxon>
        <taxon>Dothideomycetes</taxon>
        <taxon>Dothideomycetidae</taxon>
        <taxon>Mycosphaerellales</taxon>
        <taxon>Teratosphaeriaceae</taxon>
        <taxon>Friedmanniomyces</taxon>
    </lineage>
</organism>
<dbReference type="GO" id="GO:0005634">
    <property type="term" value="C:nucleus"/>
    <property type="evidence" value="ECO:0007669"/>
    <property type="project" value="TreeGrafter"/>
</dbReference>
<dbReference type="AlphaFoldDB" id="A0A4U0VF45"/>
<feature type="zinc finger region" description="C3H1-type" evidence="4">
    <location>
        <begin position="229"/>
        <end position="257"/>
    </location>
</feature>
<dbReference type="EMBL" id="JAUJLE010000139">
    <property type="protein sequence ID" value="KAK0976614.1"/>
    <property type="molecule type" value="Genomic_DNA"/>
</dbReference>
<dbReference type="PROSITE" id="PS50103">
    <property type="entry name" value="ZF_C3H1"/>
    <property type="match status" value="1"/>
</dbReference>
<evidence type="ECO:0000256" key="1">
    <source>
        <dbReference type="ARBA" id="ARBA00022884"/>
    </source>
</evidence>
<keyword evidence="4" id="KW-0479">Metal-binding</keyword>
<proteinExistence type="predicted"/>
<comment type="caution">
    <text evidence="9">The sequence shown here is derived from an EMBL/GenBank/DDBJ whole genome shotgun (WGS) entry which is preliminary data.</text>
</comment>
<feature type="domain" description="C3H1-type" evidence="7">
    <location>
        <begin position="229"/>
        <end position="257"/>
    </location>
</feature>
<dbReference type="GO" id="GO:0008270">
    <property type="term" value="F:zinc ion binding"/>
    <property type="evidence" value="ECO:0007669"/>
    <property type="project" value="UniProtKB-KW"/>
</dbReference>
<feature type="compositionally biased region" description="Basic and acidic residues" evidence="5">
    <location>
        <begin position="680"/>
        <end position="689"/>
    </location>
</feature>
<evidence type="ECO:0000313" key="11">
    <source>
        <dbReference type="Proteomes" id="UP001175353"/>
    </source>
</evidence>
<feature type="compositionally biased region" description="Basic and acidic residues" evidence="5">
    <location>
        <begin position="441"/>
        <end position="458"/>
    </location>
</feature>
<dbReference type="PROSITE" id="PS50102">
    <property type="entry name" value="RRM"/>
    <property type="match status" value="1"/>
</dbReference>
<gene>
    <name evidence="9" type="ORF">B0A54_02141</name>
    <name evidence="8" type="ORF">LTR91_013648</name>
</gene>
<feature type="compositionally biased region" description="Basic and acidic residues" evidence="5">
    <location>
        <begin position="409"/>
        <end position="427"/>
    </location>
</feature>
<evidence type="ECO:0000256" key="4">
    <source>
        <dbReference type="PROSITE-ProRule" id="PRU00723"/>
    </source>
</evidence>
<comment type="function">
    <text evidence="2">May be involved in the turnover of nuclear polyadenylated (pA+) RNA.</text>
</comment>
<dbReference type="PANTHER" id="PTHR14398">
    <property type="entry name" value="RNA RECOGNITION RRM/RNP DOMAIN"/>
    <property type="match status" value="1"/>
</dbReference>
<feature type="region of interest" description="Disordered" evidence="5">
    <location>
        <begin position="669"/>
        <end position="714"/>
    </location>
</feature>
<dbReference type="EMBL" id="NAJP01000005">
    <property type="protein sequence ID" value="TKA47767.1"/>
    <property type="molecule type" value="Genomic_DNA"/>
</dbReference>
<evidence type="ECO:0000256" key="2">
    <source>
        <dbReference type="ARBA" id="ARBA00043866"/>
    </source>
</evidence>
<dbReference type="InterPro" id="IPR012677">
    <property type="entry name" value="Nucleotide-bd_a/b_plait_sf"/>
</dbReference>
<feature type="domain" description="RRM" evidence="6">
    <location>
        <begin position="330"/>
        <end position="402"/>
    </location>
</feature>
<dbReference type="Pfam" id="PF01480">
    <property type="entry name" value="PWI"/>
    <property type="match status" value="1"/>
</dbReference>
<dbReference type="CDD" id="cd12257">
    <property type="entry name" value="RRM1_RBM26_like"/>
    <property type="match status" value="1"/>
</dbReference>
<evidence type="ECO:0000256" key="3">
    <source>
        <dbReference type="PROSITE-ProRule" id="PRU00176"/>
    </source>
</evidence>
<dbReference type="STRING" id="329885.A0A4U0VF45"/>